<evidence type="ECO:0000313" key="3">
    <source>
        <dbReference type="Proteomes" id="UP001189624"/>
    </source>
</evidence>
<dbReference type="InterPro" id="IPR013766">
    <property type="entry name" value="Thioredoxin_domain"/>
</dbReference>
<dbReference type="Proteomes" id="UP001189624">
    <property type="component" value="Chromosome 8"/>
</dbReference>
<sequence>MTNEIARKTPEVISLKVDVDELRVSTYIHNVAEQWSIKAMPTFLFLKEVKLVDKIMGAKKEKLQGTITKHLNTGDELEPSIHMQMNGNLPTNSISIYDDV</sequence>
<dbReference type="EMBL" id="OY731405">
    <property type="protein sequence ID" value="CAJ1972493.1"/>
    <property type="molecule type" value="Genomic_DNA"/>
</dbReference>
<proteinExistence type="predicted"/>
<dbReference type="Gramene" id="rna-AYBTSS11_LOCUS24542">
    <property type="protein sequence ID" value="CAJ1972493.1"/>
    <property type="gene ID" value="gene-AYBTSS11_LOCUS24542"/>
</dbReference>
<dbReference type="PANTHER" id="PTHR10438">
    <property type="entry name" value="THIOREDOXIN"/>
    <property type="match status" value="1"/>
</dbReference>
<feature type="domain" description="Thioredoxin" evidence="1">
    <location>
        <begin position="3"/>
        <end position="68"/>
    </location>
</feature>
<organism evidence="2 3">
    <name type="scientific">Sphenostylis stenocarpa</name>
    <dbReference type="NCBI Taxonomy" id="92480"/>
    <lineage>
        <taxon>Eukaryota</taxon>
        <taxon>Viridiplantae</taxon>
        <taxon>Streptophyta</taxon>
        <taxon>Embryophyta</taxon>
        <taxon>Tracheophyta</taxon>
        <taxon>Spermatophyta</taxon>
        <taxon>Magnoliopsida</taxon>
        <taxon>eudicotyledons</taxon>
        <taxon>Gunneridae</taxon>
        <taxon>Pentapetalae</taxon>
        <taxon>rosids</taxon>
        <taxon>fabids</taxon>
        <taxon>Fabales</taxon>
        <taxon>Fabaceae</taxon>
        <taxon>Papilionoideae</taxon>
        <taxon>50 kb inversion clade</taxon>
        <taxon>NPAAA clade</taxon>
        <taxon>indigoferoid/millettioid clade</taxon>
        <taxon>Phaseoleae</taxon>
        <taxon>Sphenostylis</taxon>
    </lineage>
</organism>
<dbReference type="AlphaFoldDB" id="A0AA86STM8"/>
<dbReference type="CDD" id="cd02947">
    <property type="entry name" value="TRX_family"/>
    <property type="match status" value="1"/>
</dbReference>
<dbReference type="InterPro" id="IPR036249">
    <property type="entry name" value="Thioredoxin-like_sf"/>
</dbReference>
<evidence type="ECO:0000313" key="2">
    <source>
        <dbReference type="EMBL" id="CAJ1972493.1"/>
    </source>
</evidence>
<gene>
    <name evidence="2" type="ORF">AYBTSS11_LOCUS24542</name>
</gene>
<dbReference type="PANTHER" id="PTHR10438:SF425">
    <property type="entry name" value="THIOREDOXIN H1"/>
    <property type="match status" value="1"/>
</dbReference>
<keyword evidence="3" id="KW-1185">Reference proteome</keyword>
<dbReference type="Gene3D" id="3.40.30.10">
    <property type="entry name" value="Glutaredoxin"/>
    <property type="match status" value="1"/>
</dbReference>
<dbReference type="Pfam" id="PF00085">
    <property type="entry name" value="Thioredoxin"/>
    <property type="match status" value="1"/>
</dbReference>
<name>A0AA86STM8_9FABA</name>
<dbReference type="InterPro" id="IPR050620">
    <property type="entry name" value="Thioredoxin_H-type-like"/>
</dbReference>
<dbReference type="SUPFAM" id="SSF52833">
    <property type="entry name" value="Thioredoxin-like"/>
    <property type="match status" value="1"/>
</dbReference>
<accession>A0AA86STM8</accession>
<reference evidence="2" key="1">
    <citation type="submission" date="2023-10" db="EMBL/GenBank/DDBJ databases">
        <authorList>
            <person name="Domelevo Entfellner J.-B."/>
        </authorList>
    </citation>
    <scope>NUCLEOTIDE SEQUENCE</scope>
</reference>
<evidence type="ECO:0000259" key="1">
    <source>
        <dbReference type="Pfam" id="PF00085"/>
    </source>
</evidence>
<protein>
    <recommendedName>
        <fullName evidence="1">Thioredoxin domain-containing protein</fullName>
    </recommendedName>
</protein>